<proteinExistence type="predicted"/>
<dbReference type="InterPro" id="IPR032675">
    <property type="entry name" value="LRR_dom_sf"/>
</dbReference>
<dbReference type="PANTHER" id="PTHR47186:SF3">
    <property type="entry name" value="OS09G0267800 PROTEIN"/>
    <property type="match status" value="1"/>
</dbReference>
<name>A0AAW0KJZ4_QUESU</name>
<dbReference type="SUPFAM" id="SSF52058">
    <property type="entry name" value="L domain-like"/>
    <property type="match status" value="1"/>
</dbReference>
<evidence type="ECO:0000259" key="2">
    <source>
        <dbReference type="Pfam" id="PF23598"/>
    </source>
</evidence>
<protein>
    <submittedName>
        <fullName evidence="3">Disease resistance protein rga3</fullName>
    </submittedName>
</protein>
<evidence type="ECO:0000313" key="4">
    <source>
        <dbReference type="Proteomes" id="UP000237347"/>
    </source>
</evidence>
<dbReference type="Gene3D" id="3.80.10.10">
    <property type="entry name" value="Ribonuclease Inhibitor"/>
    <property type="match status" value="1"/>
</dbReference>
<gene>
    <name evidence="3" type="primary">RGA3_16</name>
    <name evidence="3" type="ORF">CFP56_019089</name>
</gene>
<dbReference type="InterPro" id="IPR055414">
    <property type="entry name" value="LRR_R13L4/SHOC2-like"/>
</dbReference>
<keyword evidence="4" id="KW-1185">Reference proteome</keyword>
<evidence type="ECO:0000256" key="1">
    <source>
        <dbReference type="ARBA" id="ARBA00022737"/>
    </source>
</evidence>
<feature type="domain" description="Disease resistance R13L4/SHOC-2-like LRR" evidence="2">
    <location>
        <begin position="37"/>
        <end position="226"/>
    </location>
</feature>
<accession>A0AAW0KJZ4</accession>
<organism evidence="3 4">
    <name type="scientific">Quercus suber</name>
    <name type="common">Cork oak</name>
    <dbReference type="NCBI Taxonomy" id="58331"/>
    <lineage>
        <taxon>Eukaryota</taxon>
        <taxon>Viridiplantae</taxon>
        <taxon>Streptophyta</taxon>
        <taxon>Embryophyta</taxon>
        <taxon>Tracheophyta</taxon>
        <taxon>Spermatophyta</taxon>
        <taxon>Magnoliopsida</taxon>
        <taxon>eudicotyledons</taxon>
        <taxon>Gunneridae</taxon>
        <taxon>Pentapetalae</taxon>
        <taxon>rosids</taxon>
        <taxon>fabids</taxon>
        <taxon>Fagales</taxon>
        <taxon>Fagaceae</taxon>
        <taxon>Quercus</taxon>
    </lineage>
</organism>
<keyword evidence="1" id="KW-0677">Repeat</keyword>
<dbReference type="AlphaFoldDB" id="A0AAW0KJZ4"/>
<dbReference type="Pfam" id="PF23598">
    <property type="entry name" value="LRR_14"/>
    <property type="match status" value="1"/>
</dbReference>
<dbReference type="EMBL" id="PKMF04000298">
    <property type="protein sequence ID" value="KAK7838783.1"/>
    <property type="molecule type" value="Genomic_DNA"/>
</dbReference>
<reference evidence="3 4" key="1">
    <citation type="journal article" date="2018" name="Sci. Data">
        <title>The draft genome sequence of cork oak.</title>
        <authorList>
            <person name="Ramos A.M."/>
            <person name="Usie A."/>
            <person name="Barbosa P."/>
            <person name="Barros P.M."/>
            <person name="Capote T."/>
            <person name="Chaves I."/>
            <person name="Simoes F."/>
            <person name="Abreu I."/>
            <person name="Carrasquinho I."/>
            <person name="Faro C."/>
            <person name="Guimaraes J.B."/>
            <person name="Mendonca D."/>
            <person name="Nobrega F."/>
            <person name="Rodrigues L."/>
            <person name="Saibo N.J.M."/>
            <person name="Varela M.C."/>
            <person name="Egas C."/>
            <person name="Matos J."/>
            <person name="Miguel C.M."/>
            <person name="Oliveira M.M."/>
            <person name="Ricardo C.P."/>
            <person name="Goncalves S."/>
        </authorList>
    </citation>
    <scope>NUCLEOTIDE SEQUENCE [LARGE SCALE GENOMIC DNA]</scope>
    <source>
        <strain evidence="4">cv. HL8</strain>
    </source>
</reference>
<sequence>MAQGYIESKANMELEVIAEEYFEKLAIAHHLHLKISKEMQCLESIYCAKNLRTLFLLSCDWYYRHMLLSNSFHHFKYAVENLIHLRCLHMLWRVQIEELLETFCNLYNLQTLIFECSYISKLSQGMSKQINLRHLIFHKYDDNHYDDLGEVVFPKGIGKLIGLRTLSVFNISDKDDREGCKLGELKNLNQLRGTFTINGMRNVANVNEAQNAQLKDKINLRGLVLSYETADVGDNEVGISEMEKFLKEKSRMENDVKVLNAL</sequence>
<dbReference type="PANTHER" id="PTHR47186">
    <property type="entry name" value="LEUCINE-RICH REPEAT-CONTAINING PROTEIN 57"/>
    <property type="match status" value="1"/>
</dbReference>
<dbReference type="Proteomes" id="UP000237347">
    <property type="component" value="Unassembled WGS sequence"/>
</dbReference>
<evidence type="ECO:0000313" key="3">
    <source>
        <dbReference type="EMBL" id="KAK7838783.1"/>
    </source>
</evidence>
<comment type="caution">
    <text evidence="3">The sequence shown here is derived from an EMBL/GenBank/DDBJ whole genome shotgun (WGS) entry which is preliminary data.</text>
</comment>